<dbReference type="AlphaFoldDB" id="A0AA39GU34"/>
<comment type="caution">
    <text evidence="2">The sequence shown here is derived from an EMBL/GenBank/DDBJ whole genome shotgun (WGS) entry which is preliminary data.</text>
</comment>
<name>A0AA39GU34_9BILA</name>
<feature type="region of interest" description="Disordered" evidence="1">
    <location>
        <begin position="251"/>
        <end position="364"/>
    </location>
</feature>
<feature type="compositionally biased region" description="Low complexity" evidence="1">
    <location>
        <begin position="287"/>
        <end position="300"/>
    </location>
</feature>
<feature type="region of interest" description="Disordered" evidence="1">
    <location>
        <begin position="448"/>
        <end position="472"/>
    </location>
</feature>
<feature type="compositionally biased region" description="Polar residues" evidence="1">
    <location>
        <begin position="451"/>
        <end position="468"/>
    </location>
</feature>
<feature type="compositionally biased region" description="Low complexity" evidence="1">
    <location>
        <begin position="311"/>
        <end position="332"/>
    </location>
</feature>
<sequence>MLRSGRFPPPPSPRSRSFLSKRLMGIERVDLARRLQMFRLLARCSLNTQAHRINSLLKFPVVTEEILMFYERCQLTPSQMDSMHWLISYYLYVASVHESLNRMFHYFYFGHGELIPSRFKTLFIQCAWKHFEQFLHASKNQLLSLLVMLNDVELSTRQEDLKLLDTVAISHGHLPIDRLDFPYYEGALPGIGYIWKDISMVKTNRRVPREIKRGRCVFKILVDPLPEKVYRGQRRRRREVPASNSLALTSSFPLSPYDHHRSSPSSGYGSSQSLSAVSSPTPTAYEATSATPSARASQRSARSRTRGSGGTVSSSSTSSVSTSSSSIPTGSTLAQLLSNDSDDDNEPPRKRPTPKDSRLRISPNQMSHKALCSEMTTEQMVIQNILRELKSDVKFQELDRICAQREALLTYLKAAAYAQHARYASLEALMEIEPFDPKRGSLQRVEVAPAETTTPQSSKRSTTCPVTRSDSKGRRITVLSTRRRKIAPKKQQAPVSATQPLAAKRSAPASAAAVKQAESIHQTLMNQQRREGPQQKGAWSESRQFIKSTDNKMASNNPNAQQNLQGAFRKTPSLAYHPYRHDRPQINGALKQVTFQCPQMSEQLSELETQQPSNQQIQQLSWNPAMFHAAPVDSTPVQVNDVSQSFRGQVVNQFQHHAASDQWYSDIPAHAQAPLQLSPPQYQQQDLVAGELSQRITVHELPWSIQVSGGSFLQNHHTPFHCNRTMNLSPDVQSSSCTEQHRCVHHARQERREKLEQYKLNIRRLRNERLFESLLKNYDNNN</sequence>
<proteinExistence type="predicted"/>
<evidence type="ECO:0000313" key="2">
    <source>
        <dbReference type="EMBL" id="KAK0393471.1"/>
    </source>
</evidence>
<dbReference type="EMBL" id="JAUCMV010000005">
    <property type="protein sequence ID" value="KAK0393471.1"/>
    <property type="molecule type" value="Genomic_DNA"/>
</dbReference>
<gene>
    <name evidence="2" type="ORF">QR680_000229</name>
</gene>
<evidence type="ECO:0000256" key="1">
    <source>
        <dbReference type="SAM" id="MobiDB-lite"/>
    </source>
</evidence>
<keyword evidence="3" id="KW-1185">Reference proteome</keyword>
<feature type="compositionally biased region" description="Basic and acidic residues" evidence="1">
    <location>
        <begin position="346"/>
        <end position="359"/>
    </location>
</feature>
<accession>A0AA39GU34</accession>
<feature type="compositionally biased region" description="Low complexity" evidence="1">
    <location>
        <begin position="263"/>
        <end position="279"/>
    </location>
</feature>
<protein>
    <submittedName>
        <fullName evidence="2">Uncharacterized protein</fullName>
    </submittedName>
</protein>
<reference evidence="2" key="1">
    <citation type="submission" date="2023-06" db="EMBL/GenBank/DDBJ databases">
        <title>Genomic analysis of the entomopathogenic nematode Steinernema hermaphroditum.</title>
        <authorList>
            <person name="Schwarz E.M."/>
            <person name="Heppert J.K."/>
            <person name="Baniya A."/>
            <person name="Schwartz H.T."/>
            <person name="Tan C.-H."/>
            <person name="Antoshechkin I."/>
            <person name="Sternberg P.W."/>
            <person name="Goodrich-Blair H."/>
            <person name="Dillman A.R."/>
        </authorList>
    </citation>
    <scope>NUCLEOTIDE SEQUENCE</scope>
    <source>
        <strain evidence="2">PS9179</strain>
        <tissue evidence="2">Whole animal</tissue>
    </source>
</reference>
<evidence type="ECO:0000313" key="3">
    <source>
        <dbReference type="Proteomes" id="UP001175271"/>
    </source>
</evidence>
<dbReference type="Proteomes" id="UP001175271">
    <property type="component" value="Unassembled WGS sequence"/>
</dbReference>
<organism evidence="2 3">
    <name type="scientific">Steinernema hermaphroditum</name>
    <dbReference type="NCBI Taxonomy" id="289476"/>
    <lineage>
        <taxon>Eukaryota</taxon>
        <taxon>Metazoa</taxon>
        <taxon>Ecdysozoa</taxon>
        <taxon>Nematoda</taxon>
        <taxon>Chromadorea</taxon>
        <taxon>Rhabditida</taxon>
        <taxon>Tylenchina</taxon>
        <taxon>Panagrolaimomorpha</taxon>
        <taxon>Strongyloidoidea</taxon>
        <taxon>Steinernematidae</taxon>
        <taxon>Steinernema</taxon>
    </lineage>
</organism>